<keyword evidence="4" id="KW-1003">Cell membrane</keyword>
<keyword evidence="5" id="KW-0597">Phosphoprotein</keyword>
<dbReference type="SMART" id="SM00387">
    <property type="entry name" value="HATPase_c"/>
    <property type="match status" value="1"/>
</dbReference>
<dbReference type="InterPro" id="IPR003594">
    <property type="entry name" value="HATPase_dom"/>
</dbReference>
<keyword evidence="12" id="KW-0812">Transmembrane</keyword>
<keyword evidence="6" id="KW-0808">Transferase</keyword>
<feature type="domain" description="Histidine kinase" evidence="13">
    <location>
        <begin position="435"/>
        <end position="541"/>
    </location>
</feature>
<feature type="transmembrane region" description="Helical" evidence="12">
    <location>
        <begin position="255"/>
        <end position="278"/>
    </location>
</feature>
<dbReference type="InterPro" id="IPR003660">
    <property type="entry name" value="HAMP_dom"/>
</dbReference>
<name>A0ABQ4N5G9_9BACL</name>
<accession>A0ABQ4N5G9</accession>
<dbReference type="PANTHER" id="PTHR34220:SF7">
    <property type="entry name" value="SENSOR HISTIDINE KINASE YPDA"/>
    <property type="match status" value="1"/>
</dbReference>
<dbReference type="InterPro" id="IPR010559">
    <property type="entry name" value="Sig_transdc_His_kin_internal"/>
</dbReference>
<dbReference type="PROSITE" id="PS50109">
    <property type="entry name" value="HIS_KIN"/>
    <property type="match status" value="1"/>
</dbReference>
<dbReference type="InterPro" id="IPR036890">
    <property type="entry name" value="HATPase_C_sf"/>
</dbReference>
<dbReference type="PROSITE" id="PS50885">
    <property type="entry name" value="HAMP"/>
    <property type="match status" value="1"/>
</dbReference>
<dbReference type="Pfam" id="PF00672">
    <property type="entry name" value="HAMP"/>
    <property type="match status" value="1"/>
</dbReference>
<proteinExistence type="predicted"/>
<evidence type="ECO:0000256" key="10">
    <source>
        <dbReference type="ARBA" id="ARBA00023012"/>
    </source>
</evidence>
<dbReference type="PRINTS" id="PR00344">
    <property type="entry name" value="BCTRLSENSOR"/>
</dbReference>
<protein>
    <recommendedName>
        <fullName evidence="3">histidine kinase</fullName>
        <ecNumber evidence="3">2.7.13.3</ecNumber>
    </recommendedName>
</protein>
<evidence type="ECO:0000256" key="9">
    <source>
        <dbReference type="ARBA" id="ARBA00022840"/>
    </source>
</evidence>
<evidence type="ECO:0000256" key="2">
    <source>
        <dbReference type="ARBA" id="ARBA00004651"/>
    </source>
</evidence>
<dbReference type="Proteomes" id="UP000680304">
    <property type="component" value="Unassembled WGS sequence"/>
</dbReference>
<reference evidence="15 16" key="1">
    <citation type="submission" date="2021-04" db="EMBL/GenBank/DDBJ databases">
        <title>Draft genome sequence of Paenibacillus cisolokensis, LC2-13A.</title>
        <authorList>
            <person name="Uke A."/>
            <person name="Chhe C."/>
            <person name="Baramee S."/>
            <person name="Kosugi A."/>
        </authorList>
    </citation>
    <scope>NUCLEOTIDE SEQUENCE [LARGE SCALE GENOMIC DNA]</scope>
    <source>
        <strain evidence="15 16">LC2-13A</strain>
    </source>
</reference>
<sequence>MREKEMDSAVRYSNGTKQSVELILSFMNKTVSSISRNANVIHALSGASYLGAEEEENSRTVVNSLIYNLVSVHEYIRKIEIIGNRENGAYFSTVFDDVEGRIGERNAEIEAMLKNCYKDAAEAYYFLCVNDKVISFVVPIFQPQSGYRIGFLVIDINRSYLEEIVATTTGGADEKVLIVTAENETVLSYPYTANLSEIIEQYPQLLDMNQTRINGKIFGKESIIVSDSISYSNWRIVRMIDTAKINTSMNQLGQIGLFALLFFLIVSFLASYRLSIYFTTPIIELNRKIKQFEKGDMDTRIEITRTDELGQLSNSFNKMVVKLDSLLKTAIEQEQKKSEMEFQLLQSQINPHFLYNTLDSIRWLAVIQNVENIGHMTTSLIQLLKYSISHKGRVVTLEEEINMIKNYITIQKYRYGDIFEVVYDIEDEAWECCVLNLILQPLVENAIYHGMESKEEGGLIRIEAHVRNGVLLEISVIDNGAGMDEKEWKSGAGKDKKMHTGIGLKNVEERIKLYFGEPYGLRIRSVSGKGTEMTIVLPKKYREQV</sequence>
<evidence type="ECO:0000313" key="16">
    <source>
        <dbReference type="Proteomes" id="UP000680304"/>
    </source>
</evidence>
<dbReference type="Pfam" id="PF02518">
    <property type="entry name" value="HATPase_c"/>
    <property type="match status" value="1"/>
</dbReference>
<evidence type="ECO:0000256" key="12">
    <source>
        <dbReference type="SAM" id="Phobius"/>
    </source>
</evidence>
<dbReference type="EC" id="2.7.13.3" evidence="3"/>
<keyword evidence="9" id="KW-0067">ATP-binding</keyword>
<dbReference type="Gene3D" id="3.30.565.10">
    <property type="entry name" value="Histidine kinase-like ATPase, C-terminal domain"/>
    <property type="match status" value="1"/>
</dbReference>
<dbReference type="PANTHER" id="PTHR34220">
    <property type="entry name" value="SENSOR HISTIDINE KINASE YPDA"/>
    <property type="match status" value="1"/>
</dbReference>
<dbReference type="Gene3D" id="1.10.8.500">
    <property type="entry name" value="HAMP domain in histidine kinase"/>
    <property type="match status" value="1"/>
</dbReference>
<dbReference type="Gene3D" id="3.30.450.20">
    <property type="entry name" value="PAS domain"/>
    <property type="match status" value="2"/>
</dbReference>
<keyword evidence="7" id="KW-0547">Nucleotide-binding</keyword>
<comment type="subcellular location">
    <subcellularLocation>
        <location evidence="2">Cell membrane</location>
        <topology evidence="2">Multi-pass membrane protein</topology>
    </subcellularLocation>
</comment>
<evidence type="ECO:0000256" key="5">
    <source>
        <dbReference type="ARBA" id="ARBA00022553"/>
    </source>
</evidence>
<dbReference type="CDD" id="cd06225">
    <property type="entry name" value="HAMP"/>
    <property type="match status" value="1"/>
</dbReference>
<feature type="domain" description="HAMP" evidence="14">
    <location>
        <begin position="276"/>
        <end position="328"/>
    </location>
</feature>
<keyword evidence="10" id="KW-0902">Two-component regulatory system</keyword>
<evidence type="ECO:0000256" key="1">
    <source>
        <dbReference type="ARBA" id="ARBA00000085"/>
    </source>
</evidence>
<dbReference type="SUPFAM" id="SSF55874">
    <property type="entry name" value="ATPase domain of HSP90 chaperone/DNA topoisomerase II/histidine kinase"/>
    <property type="match status" value="1"/>
</dbReference>
<dbReference type="Pfam" id="PF06580">
    <property type="entry name" value="His_kinase"/>
    <property type="match status" value="1"/>
</dbReference>
<dbReference type="InterPro" id="IPR005467">
    <property type="entry name" value="His_kinase_dom"/>
</dbReference>
<evidence type="ECO:0000256" key="3">
    <source>
        <dbReference type="ARBA" id="ARBA00012438"/>
    </source>
</evidence>
<evidence type="ECO:0000256" key="8">
    <source>
        <dbReference type="ARBA" id="ARBA00022777"/>
    </source>
</evidence>
<comment type="caution">
    <text evidence="15">The sequence shown here is derived from an EMBL/GenBank/DDBJ whole genome shotgun (WGS) entry which is preliminary data.</text>
</comment>
<evidence type="ECO:0000256" key="6">
    <source>
        <dbReference type="ARBA" id="ARBA00022679"/>
    </source>
</evidence>
<evidence type="ECO:0000256" key="11">
    <source>
        <dbReference type="ARBA" id="ARBA00023136"/>
    </source>
</evidence>
<dbReference type="EMBL" id="BOVJ01000057">
    <property type="protein sequence ID" value="GIQ63181.1"/>
    <property type="molecule type" value="Genomic_DNA"/>
</dbReference>
<gene>
    <name evidence="15" type="ORF">PACILC2_17490</name>
</gene>
<evidence type="ECO:0000256" key="7">
    <source>
        <dbReference type="ARBA" id="ARBA00022741"/>
    </source>
</evidence>
<comment type="catalytic activity">
    <reaction evidence="1">
        <text>ATP + protein L-histidine = ADP + protein N-phospho-L-histidine.</text>
        <dbReference type="EC" id="2.7.13.3"/>
    </reaction>
</comment>
<keyword evidence="12" id="KW-1133">Transmembrane helix</keyword>
<evidence type="ECO:0000313" key="15">
    <source>
        <dbReference type="EMBL" id="GIQ63181.1"/>
    </source>
</evidence>
<keyword evidence="11 12" id="KW-0472">Membrane</keyword>
<keyword evidence="8" id="KW-0418">Kinase</keyword>
<dbReference type="InterPro" id="IPR050640">
    <property type="entry name" value="Bact_2-comp_sensor_kinase"/>
</dbReference>
<organism evidence="15 16">
    <name type="scientific">Paenibacillus cisolokensis</name>
    <dbReference type="NCBI Taxonomy" id="1658519"/>
    <lineage>
        <taxon>Bacteria</taxon>
        <taxon>Bacillati</taxon>
        <taxon>Bacillota</taxon>
        <taxon>Bacilli</taxon>
        <taxon>Bacillales</taxon>
        <taxon>Paenibacillaceae</taxon>
        <taxon>Paenibacillus</taxon>
    </lineage>
</organism>
<evidence type="ECO:0000256" key="4">
    <source>
        <dbReference type="ARBA" id="ARBA00022475"/>
    </source>
</evidence>
<dbReference type="SUPFAM" id="SSF158472">
    <property type="entry name" value="HAMP domain-like"/>
    <property type="match status" value="1"/>
</dbReference>
<evidence type="ECO:0000259" key="13">
    <source>
        <dbReference type="PROSITE" id="PS50109"/>
    </source>
</evidence>
<evidence type="ECO:0000259" key="14">
    <source>
        <dbReference type="PROSITE" id="PS50885"/>
    </source>
</evidence>
<dbReference type="InterPro" id="IPR004358">
    <property type="entry name" value="Sig_transdc_His_kin-like_C"/>
</dbReference>
<keyword evidence="16" id="KW-1185">Reference proteome</keyword>
<dbReference type="SMART" id="SM00304">
    <property type="entry name" value="HAMP"/>
    <property type="match status" value="1"/>
</dbReference>